<proteinExistence type="predicted"/>
<keyword evidence="3" id="KW-0378">Hydrolase</keyword>
<dbReference type="Gene3D" id="3.30.70.1900">
    <property type="match status" value="1"/>
</dbReference>
<feature type="domain" description="CRISPR-associated protein Cas6 C-terminal" evidence="5">
    <location>
        <begin position="149"/>
        <end position="264"/>
    </location>
</feature>
<keyword evidence="1" id="KW-0540">Nuclease</keyword>
<organism evidence="6 7">
    <name type="scientific">Litorilinea aerophila</name>
    <dbReference type="NCBI Taxonomy" id="1204385"/>
    <lineage>
        <taxon>Bacteria</taxon>
        <taxon>Bacillati</taxon>
        <taxon>Chloroflexota</taxon>
        <taxon>Caldilineae</taxon>
        <taxon>Caldilineales</taxon>
        <taxon>Caldilineaceae</taxon>
        <taxon>Litorilinea</taxon>
    </lineage>
</organism>
<dbReference type="GO" id="GO:0051607">
    <property type="term" value="P:defense response to virus"/>
    <property type="evidence" value="ECO:0007669"/>
    <property type="project" value="UniProtKB-KW"/>
</dbReference>
<sequence length="269" mass="29500">MLMAVVLTLISPTDAVLPGFLGRANYAATLKRLNLVDPDLVQRIHDGDGPKPLTCSSLLEARHTRQTRLEAGQPVHVRVTGLTPAVSAALSAALLDSPPKTWELDGHLFHVQETTCNPERHPWGGCNTYEALAEAQLSRQAPPDRQVTLEFASPTAFKSKGMTVPIPMPGLVFGSLVERWNSFSPMVLNPEMRRYGEEVMAISRYRLASRPVEHKNRSLRVGGLGQVTYVALAGDRYWLGVMHMLADFAFYSGVGAQTAIGMGQARRTR</sequence>
<dbReference type="GO" id="GO:0016788">
    <property type="term" value="F:hydrolase activity, acting on ester bonds"/>
    <property type="evidence" value="ECO:0007669"/>
    <property type="project" value="InterPro"/>
</dbReference>
<name>A0A540VA86_9CHLR</name>
<reference evidence="6 7" key="1">
    <citation type="submission" date="2019-06" db="EMBL/GenBank/DDBJ databases">
        <title>Genome sequence of Litorilinea aerophila BAA-2444.</title>
        <authorList>
            <person name="Maclea K.S."/>
            <person name="Maurais E.G."/>
            <person name="Iannazzi L.C."/>
        </authorList>
    </citation>
    <scope>NUCLEOTIDE SEQUENCE [LARGE SCALE GENOMIC DNA]</scope>
    <source>
        <strain evidence="6 7">ATCC BAA-2444</strain>
    </source>
</reference>
<comment type="caution">
    <text evidence="6">The sequence shown here is derived from an EMBL/GenBank/DDBJ whole genome shotgun (WGS) entry which is preliminary data.</text>
</comment>
<dbReference type="RefSeq" id="WP_141611994.1">
    <property type="nucleotide sequence ID" value="NZ_VIGC02000035.1"/>
</dbReference>
<dbReference type="OrthoDB" id="425607at2"/>
<evidence type="ECO:0000259" key="5">
    <source>
        <dbReference type="Pfam" id="PF10040"/>
    </source>
</evidence>
<evidence type="ECO:0000256" key="4">
    <source>
        <dbReference type="ARBA" id="ARBA00023118"/>
    </source>
</evidence>
<dbReference type="Gene3D" id="3.30.70.1890">
    <property type="match status" value="1"/>
</dbReference>
<dbReference type="GO" id="GO:0004519">
    <property type="term" value="F:endonuclease activity"/>
    <property type="evidence" value="ECO:0007669"/>
    <property type="project" value="UniProtKB-KW"/>
</dbReference>
<evidence type="ECO:0000313" key="7">
    <source>
        <dbReference type="Proteomes" id="UP000317371"/>
    </source>
</evidence>
<dbReference type="InterPro" id="IPR019267">
    <property type="entry name" value="CRISPR-assoc_Cas6_C"/>
</dbReference>
<dbReference type="Proteomes" id="UP000317371">
    <property type="component" value="Unassembled WGS sequence"/>
</dbReference>
<keyword evidence="4" id="KW-0051">Antiviral defense</keyword>
<evidence type="ECO:0000256" key="1">
    <source>
        <dbReference type="ARBA" id="ARBA00022722"/>
    </source>
</evidence>
<keyword evidence="2" id="KW-0255">Endonuclease</keyword>
<evidence type="ECO:0000256" key="3">
    <source>
        <dbReference type="ARBA" id="ARBA00022801"/>
    </source>
</evidence>
<dbReference type="CDD" id="cd21141">
    <property type="entry name" value="Cas6_III-like"/>
    <property type="match status" value="1"/>
</dbReference>
<protein>
    <submittedName>
        <fullName evidence="6">CRISPR-associated endoribonuclease Cas6</fullName>
    </submittedName>
</protein>
<accession>A0A540VA86</accession>
<gene>
    <name evidence="6" type="primary">cas6</name>
    <name evidence="6" type="ORF">FKZ61_20285</name>
</gene>
<dbReference type="InterPro" id="IPR045747">
    <property type="entry name" value="CRISPR-assoc_prot_Cas6_N_sf"/>
</dbReference>
<dbReference type="Pfam" id="PF10040">
    <property type="entry name" value="CRISPR_Cas6"/>
    <property type="match status" value="1"/>
</dbReference>
<dbReference type="EMBL" id="VIGC01000035">
    <property type="protein sequence ID" value="TQE93664.1"/>
    <property type="molecule type" value="Genomic_DNA"/>
</dbReference>
<dbReference type="InParanoid" id="A0A540VA86"/>
<keyword evidence="7" id="KW-1185">Reference proteome</keyword>
<dbReference type="InterPro" id="IPR010156">
    <property type="entry name" value="CRISPR-assoc_prot_Cas6"/>
</dbReference>
<evidence type="ECO:0000313" key="6">
    <source>
        <dbReference type="EMBL" id="TQE93664.1"/>
    </source>
</evidence>
<dbReference type="AlphaFoldDB" id="A0A540VA86"/>
<evidence type="ECO:0000256" key="2">
    <source>
        <dbReference type="ARBA" id="ARBA00022759"/>
    </source>
</evidence>
<dbReference type="NCBIfam" id="TIGR01877">
    <property type="entry name" value="cas_cas6"/>
    <property type="match status" value="1"/>
</dbReference>